<evidence type="ECO:0000313" key="7">
    <source>
        <dbReference type="EMBL" id="WPK23251.1"/>
    </source>
</evidence>
<keyword evidence="5" id="KW-0539">Nucleus</keyword>
<comment type="subcellular location">
    <subcellularLocation>
        <location evidence="2">Chromosome</location>
        <location evidence="2">Centromere</location>
    </subcellularLocation>
    <subcellularLocation>
        <location evidence="1">Nucleus</location>
    </subcellularLocation>
</comment>
<evidence type="ECO:0000256" key="4">
    <source>
        <dbReference type="ARBA" id="ARBA00022454"/>
    </source>
</evidence>
<sequence>MENELLELENDIRSLQADIAPLQTEYHSLLRQVAQNEAPSHAPNIPTKNLFVEKDLVPVDEQDEVPPVYHYNFFDESILKYFEKKDVKDSSHSRSIKSKICSQQILAEIEQWTANKNHLLVENIMRFGGVTAFPINDRLYDAEDCFLLGLRYDVMDHITRLYVKPFYIILRRKRYLHDPEAEDTAPWQVFRYTTPLYVALDRYSALLNNKDREEGLRSFANSVHHRLVFVQRKKGLFSRVSQMTYSSLFKEASNNPIVIIEPDESYSHVLLSFSKDTHIELVCNDENIRDIKSSSSLQEYDSHIRGIATISDISQLVSAMERVFTFLRSKGLIRP</sequence>
<protein>
    <recommendedName>
        <fullName evidence="9">Central kinetochore subunit MCM21</fullName>
    </recommendedName>
</protein>
<reference evidence="7 8" key="1">
    <citation type="submission" date="2023-10" db="EMBL/GenBank/DDBJ databases">
        <title>Draft Genome Sequence of Candida saopaulonensis from a very Premature Infant with Sepsis.</title>
        <authorList>
            <person name="Ning Y."/>
            <person name="Dai R."/>
            <person name="Xiao M."/>
            <person name="Xu Y."/>
            <person name="Yan Q."/>
            <person name="Zhang L."/>
        </authorList>
    </citation>
    <scope>NUCLEOTIDE SEQUENCE [LARGE SCALE GENOMIC DNA]</scope>
    <source>
        <strain evidence="7 8">19XY460</strain>
    </source>
</reference>
<accession>A0AAX4H3Z2</accession>
<dbReference type="KEGG" id="asau:88171553"/>
<proteinExistence type="inferred from homology"/>
<dbReference type="Pfam" id="PF09496">
    <property type="entry name" value="CENP-O"/>
    <property type="match status" value="1"/>
</dbReference>
<dbReference type="EMBL" id="CP138894">
    <property type="protein sequence ID" value="WPK23251.1"/>
    <property type="molecule type" value="Genomic_DNA"/>
</dbReference>
<keyword evidence="4" id="KW-0158">Chromosome</keyword>
<name>A0AAX4H3Z2_9ASCO</name>
<evidence type="ECO:0000256" key="1">
    <source>
        <dbReference type="ARBA" id="ARBA00004123"/>
    </source>
</evidence>
<keyword evidence="6" id="KW-0137">Centromere</keyword>
<dbReference type="InterPro" id="IPR018464">
    <property type="entry name" value="CENP-O"/>
</dbReference>
<evidence type="ECO:0008006" key="9">
    <source>
        <dbReference type="Google" id="ProtNLM"/>
    </source>
</evidence>
<dbReference type="GO" id="GO:0000776">
    <property type="term" value="C:kinetochore"/>
    <property type="evidence" value="ECO:0007669"/>
    <property type="project" value="InterPro"/>
</dbReference>
<organism evidence="7 8">
    <name type="scientific">Australozyma saopauloensis</name>
    <dbReference type="NCBI Taxonomy" id="291208"/>
    <lineage>
        <taxon>Eukaryota</taxon>
        <taxon>Fungi</taxon>
        <taxon>Dikarya</taxon>
        <taxon>Ascomycota</taxon>
        <taxon>Saccharomycotina</taxon>
        <taxon>Pichiomycetes</taxon>
        <taxon>Metschnikowiaceae</taxon>
        <taxon>Australozyma</taxon>
    </lineage>
</organism>
<dbReference type="GeneID" id="88171553"/>
<evidence type="ECO:0000256" key="5">
    <source>
        <dbReference type="ARBA" id="ARBA00023242"/>
    </source>
</evidence>
<dbReference type="GO" id="GO:0005634">
    <property type="term" value="C:nucleus"/>
    <property type="evidence" value="ECO:0007669"/>
    <property type="project" value="UniProtKB-SubCell"/>
</dbReference>
<dbReference type="Proteomes" id="UP001338582">
    <property type="component" value="Chromosome 1"/>
</dbReference>
<evidence type="ECO:0000256" key="2">
    <source>
        <dbReference type="ARBA" id="ARBA00004584"/>
    </source>
</evidence>
<gene>
    <name evidence="7" type="ORF">PUMCH_000484</name>
</gene>
<keyword evidence="8" id="KW-1185">Reference proteome</keyword>
<evidence type="ECO:0000256" key="3">
    <source>
        <dbReference type="ARBA" id="ARBA00007321"/>
    </source>
</evidence>
<evidence type="ECO:0000313" key="8">
    <source>
        <dbReference type="Proteomes" id="UP001338582"/>
    </source>
</evidence>
<evidence type="ECO:0000256" key="6">
    <source>
        <dbReference type="ARBA" id="ARBA00023328"/>
    </source>
</evidence>
<dbReference type="RefSeq" id="XP_062875638.1">
    <property type="nucleotide sequence ID" value="XM_063019568.1"/>
</dbReference>
<comment type="similarity">
    <text evidence="3">Belongs to the CENP-O/MCM21 family.</text>
</comment>
<dbReference type="AlphaFoldDB" id="A0AAX4H3Z2"/>